<evidence type="ECO:0000313" key="1">
    <source>
        <dbReference type="EMBL" id="SQI29130.1"/>
    </source>
</evidence>
<dbReference type="KEGG" id="rcr:NCTC10994_00815"/>
<dbReference type="PROSITE" id="PS51257">
    <property type="entry name" value="PROKAR_LIPOPROTEIN"/>
    <property type="match status" value="1"/>
</dbReference>
<dbReference type="AlphaFoldDB" id="A0A2X4U8R0"/>
<keyword evidence="2" id="KW-1185">Reference proteome</keyword>
<accession>A0A2X4U8R0</accession>
<dbReference type="STRING" id="1219011.GCA_001895045_00535"/>
<reference evidence="1 2" key="1">
    <citation type="submission" date="2018-06" db="EMBL/GenBank/DDBJ databases">
        <authorList>
            <consortium name="Pathogen Informatics"/>
            <person name="Doyle S."/>
        </authorList>
    </citation>
    <scope>NUCLEOTIDE SEQUENCE [LARGE SCALE GENOMIC DNA]</scope>
    <source>
        <strain evidence="1 2">NCTC10994</strain>
    </source>
</reference>
<dbReference type="EMBL" id="LS483468">
    <property type="protein sequence ID" value="SQI29130.1"/>
    <property type="molecule type" value="Genomic_DNA"/>
</dbReference>
<gene>
    <name evidence="1" type="ORF">NCTC10994_00815</name>
</gene>
<organism evidence="1 2">
    <name type="scientific">Rhodococcus coprophilus</name>
    <dbReference type="NCBI Taxonomy" id="38310"/>
    <lineage>
        <taxon>Bacteria</taxon>
        <taxon>Bacillati</taxon>
        <taxon>Actinomycetota</taxon>
        <taxon>Actinomycetes</taxon>
        <taxon>Mycobacteriales</taxon>
        <taxon>Nocardiaceae</taxon>
        <taxon>Rhodococcus</taxon>
    </lineage>
</organism>
<sequence length="29" mass="3157">MGRFMTVTIVSLRVTYTPYALSACESDSG</sequence>
<protein>
    <submittedName>
        <fullName evidence="1">Uncharacterized protein</fullName>
    </submittedName>
</protein>
<proteinExistence type="predicted"/>
<dbReference type="Proteomes" id="UP000249091">
    <property type="component" value="Chromosome 1"/>
</dbReference>
<evidence type="ECO:0000313" key="2">
    <source>
        <dbReference type="Proteomes" id="UP000249091"/>
    </source>
</evidence>
<name>A0A2X4U8R0_9NOCA</name>